<feature type="domain" description="Non-reducing end beta-L-arabinofuranosidase-like GH127 C-terminal" evidence="3">
    <location>
        <begin position="495"/>
        <end position="604"/>
    </location>
</feature>
<accession>A0A381ZQJ1</accession>
<evidence type="ECO:0000259" key="1">
    <source>
        <dbReference type="Pfam" id="PF07944"/>
    </source>
</evidence>
<dbReference type="Pfam" id="PF07944">
    <property type="entry name" value="Beta-AFase-like_GH127_cat"/>
    <property type="match status" value="1"/>
</dbReference>
<dbReference type="PANTHER" id="PTHR43465">
    <property type="entry name" value="DUF1680 DOMAIN PROTEIN (AFU_ORTHOLOGUE AFUA_1G08910)"/>
    <property type="match status" value="1"/>
</dbReference>
<feature type="domain" description="Non-reducing end beta-L-arabinofuranosidase-like GH127 middle" evidence="2">
    <location>
        <begin position="396"/>
        <end position="491"/>
    </location>
</feature>
<proteinExistence type="predicted"/>
<dbReference type="Pfam" id="PF20736">
    <property type="entry name" value="Glyco_hydro127M"/>
    <property type="match status" value="1"/>
</dbReference>
<reference evidence="4" key="1">
    <citation type="submission" date="2018-05" db="EMBL/GenBank/DDBJ databases">
        <authorList>
            <person name="Lanie J.A."/>
            <person name="Ng W.-L."/>
            <person name="Kazmierczak K.M."/>
            <person name="Andrzejewski T.M."/>
            <person name="Davidsen T.M."/>
            <person name="Wayne K.J."/>
            <person name="Tettelin H."/>
            <person name="Glass J.I."/>
            <person name="Rusch D."/>
            <person name="Podicherti R."/>
            <person name="Tsui H.-C.T."/>
            <person name="Winkler M.E."/>
        </authorList>
    </citation>
    <scope>NUCLEOTIDE SEQUENCE</scope>
</reference>
<dbReference type="AlphaFoldDB" id="A0A381ZQJ1"/>
<gene>
    <name evidence="4" type="ORF">METZ01_LOCUS143891</name>
</gene>
<dbReference type="SUPFAM" id="SSF48208">
    <property type="entry name" value="Six-hairpin glycosidases"/>
    <property type="match status" value="1"/>
</dbReference>
<dbReference type="InterPro" id="IPR012878">
    <property type="entry name" value="Beta-AFase-like_GH127_cat"/>
</dbReference>
<dbReference type="InterPro" id="IPR049174">
    <property type="entry name" value="Beta-AFase-like"/>
</dbReference>
<dbReference type="Gene3D" id="2.60.120.260">
    <property type="entry name" value="Galactose-binding domain-like"/>
    <property type="match status" value="1"/>
</dbReference>
<evidence type="ECO:0000259" key="2">
    <source>
        <dbReference type="Pfam" id="PF20736"/>
    </source>
</evidence>
<dbReference type="InterPro" id="IPR049049">
    <property type="entry name" value="Beta-AFase-like_GH127_C"/>
</dbReference>
<evidence type="ECO:0000259" key="3">
    <source>
        <dbReference type="Pfam" id="PF20737"/>
    </source>
</evidence>
<sequence length="728" mass="82983">MLNKSHEFLTAVPVTKVTFTDQFWAPRIEVNRTTTLPQCFHHCEVTHRIRNFEVAGGLKAGEFEGIYFNDSDLYKVVEGAAYILATYQDPKLETYLDGLIGKFATAQQEDGYLNTYYTLVEPDKRWSNLPVMHELYCAGHLFEAAVAHYHSTGKQNLLDIATRFADEIDNVFGYNKLVGVPGHEEIELALVKLYQATNEKRYLDLAKFFIDERGKSDRDYAQDHIPIREQSQIVGHAVRAMYLYAGVADVVRYTHDKDLFETMDRIWDDVTLHKMYITGGIGPSAHNEGFTVPYDLPNETAYAETCAAIGMVFWSHRMFLLHGHVKYIDILEQALYNGSISGVSLTGDQFFYVNPLASRGNHHRQPWYGCACCPTNIVRFIPQVGGYFYATSSDAVWVNLYAANRAEISLDNRSIEIIQETDYPWSGHVKLVVRPTHPTTFKLHLRVPEWCAKATAKINQKPIEIPPDDNGYLSLDREWQLGDTIDLEMPMPIDRIISHPKVVADHGHTCLRRGPVVYCLEATDNGGSVRDIALPQNTHLEPHFEEDLLGGVTVLRGKAWRRSPIDWENQLYQTSPLDKETEITAVPYHAWDNREVGPMSVWLPESTILAEAKLKPTIAIEGEPSASFVFNQLDAINDNLMPSGSNDQTIPRFTWWDQRGTSEWISLTFEEPKQISCAEVYWFDDGDRGECRIPKFWKVEWYNGAIWQPVTNSSAYGIEPDVFNRVSF</sequence>
<evidence type="ECO:0000313" key="4">
    <source>
        <dbReference type="EMBL" id="SVA91037.1"/>
    </source>
</evidence>
<dbReference type="InterPro" id="IPR008928">
    <property type="entry name" value="6-hairpin_glycosidase_sf"/>
</dbReference>
<evidence type="ECO:0008006" key="5">
    <source>
        <dbReference type="Google" id="ProtNLM"/>
    </source>
</evidence>
<protein>
    <recommendedName>
        <fullName evidence="5">F5/8 type C domain-containing protein</fullName>
    </recommendedName>
</protein>
<dbReference type="GO" id="GO:0005975">
    <property type="term" value="P:carbohydrate metabolic process"/>
    <property type="evidence" value="ECO:0007669"/>
    <property type="project" value="InterPro"/>
</dbReference>
<feature type="domain" description="Non-reducing end beta-L-arabinofuranosidase-like GH127 catalytic" evidence="1">
    <location>
        <begin position="16"/>
        <end position="385"/>
    </location>
</feature>
<dbReference type="EMBL" id="UINC01022104">
    <property type="protein sequence ID" value="SVA91037.1"/>
    <property type="molecule type" value="Genomic_DNA"/>
</dbReference>
<name>A0A381ZQJ1_9ZZZZ</name>
<dbReference type="InterPro" id="IPR049046">
    <property type="entry name" value="Beta-AFase-like_GH127_middle"/>
</dbReference>
<dbReference type="Pfam" id="PF20737">
    <property type="entry name" value="Glyco_hydro127C"/>
    <property type="match status" value="1"/>
</dbReference>
<dbReference type="PANTHER" id="PTHR43465:SF2">
    <property type="entry name" value="DUF1680 DOMAIN PROTEIN (AFU_ORTHOLOGUE AFUA_1G08910)"/>
    <property type="match status" value="1"/>
</dbReference>
<feature type="non-terminal residue" evidence="4">
    <location>
        <position position="728"/>
    </location>
</feature>
<organism evidence="4">
    <name type="scientific">marine metagenome</name>
    <dbReference type="NCBI Taxonomy" id="408172"/>
    <lineage>
        <taxon>unclassified sequences</taxon>
        <taxon>metagenomes</taxon>
        <taxon>ecological metagenomes</taxon>
    </lineage>
</organism>